<feature type="non-terminal residue" evidence="6">
    <location>
        <position position="184"/>
    </location>
</feature>
<dbReference type="InterPro" id="IPR014718">
    <property type="entry name" value="GH-type_carb-bd"/>
</dbReference>
<dbReference type="AlphaFoldDB" id="K1U6H2"/>
<dbReference type="InterPro" id="IPR004199">
    <property type="entry name" value="B-gal_small/dom_5"/>
</dbReference>
<proteinExistence type="predicted"/>
<evidence type="ECO:0000259" key="5">
    <source>
        <dbReference type="SMART" id="SM01038"/>
    </source>
</evidence>
<dbReference type="GO" id="GO:0004565">
    <property type="term" value="F:beta-galactosidase activity"/>
    <property type="evidence" value="ECO:0007669"/>
    <property type="project" value="UniProtKB-EC"/>
</dbReference>
<dbReference type="EMBL" id="AJWZ01000108">
    <property type="protein sequence ID" value="EKC77858.1"/>
    <property type="molecule type" value="Genomic_DNA"/>
</dbReference>
<accession>K1U6H2</accession>
<reference evidence="6" key="1">
    <citation type="journal article" date="2013" name="Environ. Microbiol.">
        <title>Microbiota from the distal guts of lean and obese adolescents exhibit partial functional redundancy besides clear differences in community structure.</title>
        <authorList>
            <person name="Ferrer M."/>
            <person name="Ruiz A."/>
            <person name="Lanza F."/>
            <person name="Haange S.B."/>
            <person name="Oberbach A."/>
            <person name="Till H."/>
            <person name="Bargiela R."/>
            <person name="Campoy C."/>
            <person name="Segura M.T."/>
            <person name="Richter M."/>
            <person name="von Bergen M."/>
            <person name="Seifert J."/>
            <person name="Suarez A."/>
        </authorList>
    </citation>
    <scope>NUCLEOTIDE SEQUENCE</scope>
</reference>
<dbReference type="EC" id="3.2.1.23" evidence="2"/>
<feature type="non-terminal residue" evidence="6">
    <location>
        <position position="1"/>
    </location>
</feature>
<gene>
    <name evidence="6" type="ORF">OBE_00158</name>
</gene>
<dbReference type="Gene3D" id="2.70.98.10">
    <property type="match status" value="1"/>
</dbReference>
<evidence type="ECO:0000256" key="4">
    <source>
        <dbReference type="ARBA" id="ARBA00023295"/>
    </source>
</evidence>
<evidence type="ECO:0000256" key="3">
    <source>
        <dbReference type="ARBA" id="ARBA00022801"/>
    </source>
</evidence>
<name>K1U6H2_9ZZZZ</name>
<sequence>ELVVSGDGFKYVFNRTDGQLTSMVVQDMELLESPLRLNLWRAPLANELDNWNASSARSSNWKEGYGYTVATEMYSAGIDRLTHQPLSFSVSETTEGVHIHIIDAELMGKGEKEKKDLYIEGIQNNGIINHYEYIINSEGTIEIRHVLKPEGKMPLWFPRIGLTLTVSDALDQVKWYGRGPQENY</sequence>
<evidence type="ECO:0000256" key="2">
    <source>
        <dbReference type="ARBA" id="ARBA00012756"/>
    </source>
</evidence>
<dbReference type="SUPFAM" id="SSF74650">
    <property type="entry name" value="Galactose mutarotase-like"/>
    <property type="match status" value="1"/>
</dbReference>
<dbReference type="PANTHER" id="PTHR46323:SF2">
    <property type="entry name" value="BETA-GALACTOSIDASE"/>
    <property type="match status" value="1"/>
</dbReference>
<comment type="catalytic activity">
    <reaction evidence="1">
        <text>Hydrolysis of terminal non-reducing beta-D-galactose residues in beta-D-galactosides.</text>
        <dbReference type="EC" id="3.2.1.23"/>
    </reaction>
</comment>
<dbReference type="InterPro" id="IPR011013">
    <property type="entry name" value="Gal_mutarotase_sf_dom"/>
</dbReference>
<comment type="caution">
    <text evidence="6">The sequence shown here is derived from an EMBL/GenBank/DDBJ whole genome shotgun (WGS) entry which is preliminary data.</text>
</comment>
<evidence type="ECO:0000313" key="6">
    <source>
        <dbReference type="EMBL" id="EKC77858.1"/>
    </source>
</evidence>
<protein>
    <recommendedName>
        <fullName evidence="2">beta-galactosidase</fullName>
        <ecNumber evidence="2">3.2.1.23</ecNumber>
    </recommendedName>
</protein>
<keyword evidence="3 6" id="KW-0378">Hydrolase</keyword>
<dbReference type="InterPro" id="IPR050347">
    <property type="entry name" value="Bact_Beta-galactosidase"/>
</dbReference>
<dbReference type="Pfam" id="PF02929">
    <property type="entry name" value="Bgal_small_N"/>
    <property type="match status" value="1"/>
</dbReference>
<organism evidence="6">
    <name type="scientific">human gut metagenome</name>
    <dbReference type="NCBI Taxonomy" id="408170"/>
    <lineage>
        <taxon>unclassified sequences</taxon>
        <taxon>metagenomes</taxon>
        <taxon>organismal metagenomes</taxon>
    </lineage>
</organism>
<dbReference type="PANTHER" id="PTHR46323">
    <property type="entry name" value="BETA-GALACTOSIDASE"/>
    <property type="match status" value="1"/>
</dbReference>
<dbReference type="GO" id="GO:0030246">
    <property type="term" value="F:carbohydrate binding"/>
    <property type="evidence" value="ECO:0007669"/>
    <property type="project" value="InterPro"/>
</dbReference>
<dbReference type="GO" id="GO:0005990">
    <property type="term" value="P:lactose catabolic process"/>
    <property type="evidence" value="ECO:0007669"/>
    <property type="project" value="TreeGrafter"/>
</dbReference>
<keyword evidence="4" id="KW-0326">Glycosidase</keyword>
<evidence type="ECO:0000256" key="1">
    <source>
        <dbReference type="ARBA" id="ARBA00001412"/>
    </source>
</evidence>
<feature type="domain" description="Beta galactosidase small chain/" evidence="5">
    <location>
        <begin position="3"/>
        <end position="184"/>
    </location>
</feature>
<dbReference type="GO" id="GO:0009341">
    <property type="term" value="C:beta-galactosidase complex"/>
    <property type="evidence" value="ECO:0007669"/>
    <property type="project" value="InterPro"/>
</dbReference>
<dbReference type="SMART" id="SM01038">
    <property type="entry name" value="Bgal_small_N"/>
    <property type="match status" value="1"/>
</dbReference>